<dbReference type="InterPro" id="IPR039169">
    <property type="entry name" value="Abitram"/>
</dbReference>
<keyword evidence="3" id="KW-1185">Reference proteome</keyword>
<name>A0A9N9XLG0_PHYSR</name>
<dbReference type="SUPFAM" id="SSF51230">
    <property type="entry name" value="Single hybrid motif"/>
    <property type="match status" value="1"/>
</dbReference>
<proteinExistence type="predicted"/>
<dbReference type="Proteomes" id="UP001153712">
    <property type="component" value="Chromosome 12"/>
</dbReference>
<evidence type="ECO:0008006" key="4">
    <source>
        <dbReference type="Google" id="ProtNLM"/>
    </source>
</evidence>
<evidence type="ECO:0000313" key="2">
    <source>
        <dbReference type="EMBL" id="CAG9856434.1"/>
    </source>
</evidence>
<gene>
    <name evidence="2" type="ORF">PHYEVI_LOCUS2856</name>
</gene>
<feature type="region of interest" description="Disordered" evidence="1">
    <location>
        <begin position="1"/>
        <end position="20"/>
    </location>
</feature>
<sequence length="215" mass="24827">MHSNGTKEVEEKSRDEKTPALSLEEKIKQLSVPIVESVSKQHIENFKFFNERHYVEYYSSYCNKEKQYEDMCIRVHTNKLILITLAYGNNIVKSNKNITEIDFVINKGDRSRINLKGKRKLGAKQMHPETVVCKVKLEGEEELRNIRAGVNGYLIEINELIKSDPNLLKNDPKCNGFLAIIMPKGPLQESKLLNHNEHLITEEAYAKLLLERNTT</sequence>
<dbReference type="PANTHER" id="PTHR13651">
    <property type="entry name" value="PROTEIN ABITRAM"/>
    <property type="match status" value="1"/>
</dbReference>
<evidence type="ECO:0000313" key="3">
    <source>
        <dbReference type="Proteomes" id="UP001153712"/>
    </source>
</evidence>
<evidence type="ECO:0000256" key="1">
    <source>
        <dbReference type="SAM" id="MobiDB-lite"/>
    </source>
</evidence>
<dbReference type="GO" id="GO:0005634">
    <property type="term" value="C:nucleus"/>
    <property type="evidence" value="ECO:0007669"/>
    <property type="project" value="TreeGrafter"/>
</dbReference>
<protein>
    <recommendedName>
        <fullName evidence="4">Actin-binding transcription modulator</fullName>
    </recommendedName>
</protein>
<dbReference type="PANTHER" id="PTHR13651:SF0">
    <property type="entry name" value="PROTEIN ABITRAM"/>
    <property type="match status" value="1"/>
</dbReference>
<dbReference type="AlphaFoldDB" id="A0A9N9XLG0"/>
<organism evidence="2 3">
    <name type="scientific">Phyllotreta striolata</name>
    <name type="common">Striped flea beetle</name>
    <name type="synonym">Crioceris striolata</name>
    <dbReference type="NCBI Taxonomy" id="444603"/>
    <lineage>
        <taxon>Eukaryota</taxon>
        <taxon>Metazoa</taxon>
        <taxon>Ecdysozoa</taxon>
        <taxon>Arthropoda</taxon>
        <taxon>Hexapoda</taxon>
        <taxon>Insecta</taxon>
        <taxon>Pterygota</taxon>
        <taxon>Neoptera</taxon>
        <taxon>Endopterygota</taxon>
        <taxon>Coleoptera</taxon>
        <taxon>Polyphaga</taxon>
        <taxon>Cucujiformia</taxon>
        <taxon>Chrysomeloidea</taxon>
        <taxon>Chrysomelidae</taxon>
        <taxon>Galerucinae</taxon>
        <taxon>Alticini</taxon>
        <taxon>Phyllotreta</taxon>
    </lineage>
</organism>
<dbReference type="OrthoDB" id="48130at2759"/>
<dbReference type="Gene3D" id="2.40.50.100">
    <property type="match status" value="1"/>
</dbReference>
<accession>A0A9N9XLG0</accession>
<dbReference type="EMBL" id="OU900105">
    <property type="protein sequence ID" value="CAG9856434.1"/>
    <property type="molecule type" value="Genomic_DNA"/>
</dbReference>
<dbReference type="InterPro" id="IPR011053">
    <property type="entry name" value="Single_hybrid_motif"/>
</dbReference>
<reference evidence="2" key="1">
    <citation type="submission" date="2022-01" db="EMBL/GenBank/DDBJ databases">
        <authorList>
            <person name="King R."/>
        </authorList>
    </citation>
    <scope>NUCLEOTIDE SEQUENCE</scope>
</reference>